<organism evidence="2 3">
    <name type="scientific">Callorhinus ursinus</name>
    <name type="common">Northern fur seal</name>
    <dbReference type="NCBI Taxonomy" id="34884"/>
    <lineage>
        <taxon>Eukaryota</taxon>
        <taxon>Metazoa</taxon>
        <taxon>Chordata</taxon>
        <taxon>Craniata</taxon>
        <taxon>Vertebrata</taxon>
        <taxon>Euteleostomi</taxon>
        <taxon>Mammalia</taxon>
        <taxon>Eutheria</taxon>
        <taxon>Laurasiatheria</taxon>
        <taxon>Carnivora</taxon>
        <taxon>Caniformia</taxon>
        <taxon>Pinnipedia</taxon>
        <taxon>Otariidae</taxon>
        <taxon>Callorhinus</taxon>
    </lineage>
</organism>
<evidence type="ECO:0000313" key="3">
    <source>
        <dbReference type="RefSeq" id="XP_025727332.1"/>
    </source>
</evidence>
<dbReference type="AlphaFoldDB" id="A0A3Q7PAU5"/>
<feature type="region of interest" description="Disordered" evidence="1">
    <location>
        <begin position="18"/>
        <end position="42"/>
    </location>
</feature>
<reference evidence="3" key="2">
    <citation type="submission" date="2025-08" db="UniProtKB">
        <authorList>
            <consortium name="RefSeq"/>
        </authorList>
    </citation>
    <scope>IDENTIFICATION</scope>
    <source>
        <tissue evidence="3">Blood</tissue>
    </source>
</reference>
<name>A0A3Q7PAU5_CALUR</name>
<protein>
    <submittedName>
        <fullName evidence="3">Uncharacterized protein LOC112823769 isoform X1</fullName>
    </submittedName>
</protein>
<feature type="region of interest" description="Disordered" evidence="1">
    <location>
        <begin position="116"/>
        <end position="150"/>
    </location>
</feature>
<reference key="1">
    <citation type="submission" date="2019-01" db="UniProtKB">
        <authorList>
            <consortium name="RefSeq"/>
        </authorList>
    </citation>
    <scope>IDENTIFICATION</scope>
</reference>
<dbReference type="InParanoid" id="A0A3Q7PAU5"/>
<accession>A0A3Q7PAU5</accession>
<sequence length="341" mass="37334">MRTHLFARPSIQEILIKQPGTQASIREQERTPPPPRGLHSGCGDHRSAGRAVIEEHYGKRNAGWGGLPSATGLAPLRVKRQAGQVFQLVRSKITSAQAQAGCFGLPGTQAPPERWGHAGSGDVARVAQRRPRVTTAQSSSGQGGRLPLSRGHRSFLNRASVSSSRPEAEPYITQLCLPLPAFKQIPEVVTAELSGWGPRKAPRSARPLRPKACPPQHKEQHGEPWIPTLALVYFLAFWLRDAVKHWERHFKCNTKTLEQLGVSLPPGQRPWQVPGEMHAWEEVGAVISPSRPSFLHGSLFCPRPHLPAKYKELAAPPPLPGPAPGHLWVFTNKADSNLGLV</sequence>
<gene>
    <name evidence="3" type="primary">LOC112823769</name>
</gene>
<proteinExistence type="predicted"/>
<keyword evidence="2" id="KW-1185">Reference proteome</keyword>
<dbReference type="Proteomes" id="UP000286641">
    <property type="component" value="Unplaced"/>
</dbReference>
<feature type="region of interest" description="Disordered" evidence="1">
    <location>
        <begin position="196"/>
        <end position="220"/>
    </location>
</feature>
<evidence type="ECO:0000313" key="2">
    <source>
        <dbReference type="Proteomes" id="UP000286641"/>
    </source>
</evidence>
<evidence type="ECO:0000256" key="1">
    <source>
        <dbReference type="SAM" id="MobiDB-lite"/>
    </source>
</evidence>
<dbReference type="RefSeq" id="XP_025727332.1">
    <property type="nucleotide sequence ID" value="XM_025871547.1"/>
</dbReference>
<feature type="compositionally biased region" description="Basic residues" evidence="1">
    <location>
        <begin position="200"/>
        <end position="209"/>
    </location>
</feature>